<reference evidence="8 9" key="1">
    <citation type="journal article" date="2014" name="Genome Announc.">
        <title>Genome Sequence of the Microsporidian Species Nematocida sp1 Strain ERTm6 (ATCC PRA-372).</title>
        <authorList>
            <person name="Bakowski M.A."/>
            <person name="Priest M."/>
            <person name="Young S."/>
            <person name="Cuomo C.A."/>
            <person name="Troemel E.R."/>
        </authorList>
    </citation>
    <scope>NUCLEOTIDE SEQUENCE [LARGE SCALE GENOMIC DNA]</scope>
    <source>
        <strain evidence="8 9">ERTm6</strain>
    </source>
</reference>
<dbReference type="InterPro" id="IPR050409">
    <property type="entry name" value="E3_ubiq-protein_ligase"/>
</dbReference>
<dbReference type="GO" id="GO:0061630">
    <property type="term" value="F:ubiquitin protein ligase activity"/>
    <property type="evidence" value="ECO:0007669"/>
    <property type="project" value="UniProtKB-EC"/>
</dbReference>
<dbReference type="HOGENOM" id="CLU_035440_0_0_1"/>
<dbReference type="PANTHER" id="PTHR11254">
    <property type="entry name" value="HECT DOMAIN UBIQUITIN-PROTEIN LIGASE"/>
    <property type="match status" value="1"/>
</dbReference>
<sequence length="551" mass="63505">MLVEVDKVSIQRRGYRPFWMGSQPLFSVKVKCNQTESPVVSVNNRRSCRIGLVFETNASEDQLALVLTLNNEIVNIPLVLDTFVIPVLFKNYKVTIFVRVIDRPYFSLYEMNSLQMSLTDPSDLVPNIQSFSTYYSTKNGLIKRYLYDGNSYKVNPKTFEVTDYFPILQNPIIAEAHRYTLSLLKVGITKSSKEDEAFLRNLRRLRSSPKMFISIFFHISLEASRESILHSLYRLYANPCYKKDLYKRITVKFVGEMGEDHGALRKEFFELAGNEIVQDSRFSLVKGLFDLATSSELADEARPKKYVLDVTDTQFYSFVGFFIGHVIFQQVQISVRFTKRFYMALLKKESTYNDITDETLKNSIDWIKNNSVSSMDFVFKSNKLVNNSNKNEFIKELIYEETFGKFPGYSSMAQGFAKAVSDVIFSFEPHHLERLLSGVAQISVSHLKSLAVYRDCTVNTEEVVNFWRILESSNEQFKRDLLRFVTGSSSLQNIPGSVSECIIITQIKIQGSLPTANTCFRRLVLYKYSSYSELKNKLERSIKENGGFHFI</sequence>
<dbReference type="Gene3D" id="3.30.2160.10">
    <property type="entry name" value="Hect, E3 ligase catalytic domain"/>
    <property type="match status" value="1"/>
</dbReference>
<keyword evidence="9" id="KW-1185">Reference proteome</keyword>
<evidence type="ECO:0000256" key="6">
    <source>
        <dbReference type="PROSITE-ProRule" id="PRU00104"/>
    </source>
</evidence>
<dbReference type="InterPro" id="IPR000569">
    <property type="entry name" value="HECT_dom"/>
</dbReference>
<organism evidence="8 9">
    <name type="scientific">Nematocida ausubeli (strain ATCC PRA-371 / ERTm2)</name>
    <name type="common">Nematode killer fungus</name>
    <dbReference type="NCBI Taxonomy" id="1913371"/>
    <lineage>
        <taxon>Eukaryota</taxon>
        <taxon>Fungi</taxon>
        <taxon>Fungi incertae sedis</taxon>
        <taxon>Microsporidia</taxon>
        <taxon>Nematocida</taxon>
    </lineage>
</organism>
<keyword evidence="4" id="KW-0808">Transferase</keyword>
<gene>
    <name evidence="8" type="ORF">NESG_00202</name>
</gene>
<comment type="pathway">
    <text evidence="2">Protein modification; protein ubiquitination.</text>
</comment>
<evidence type="ECO:0000313" key="9">
    <source>
        <dbReference type="Proteomes" id="UP000054524"/>
    </source>
</evidence>
<keyword evidence="5 6" id="KW-0833">Ubl conjugation pathway</keyword>
<dbReference type="SUPFAM" id="SSF56204">
    <property type="entry name" value="Hect, E3 ligase catalytic domain"/>
    <property type="match status" value="1"/>
</dbReference>
<feature type="active site" description="Glycyl thioester intermediate" evidence="6">
    <location>
        <position position="519"/>
    </location>
</feature>
<evidence type="ECO:0000256" key="4">
    <source>
        <dbReference type="ARBA" id="ARBA00022679"/>
    </source>
</evidence>
<dbReference type="GO" id="GO:0006511">
    <property type="term" value="P:ubiquitin-dependent protein catabolic process"/>
    <property type="evidence" value="ECO:0007669"/>
    <property type="project" value="TreeGrafter"/>
</dbReference>
<accession>A0A086J4Q9</accession>
<dbReference type="PANTHER" id="PTHR11254:SF440">
    <property type="entry name" value="E3 UBIQUITIN-PROTEIN LIGASE NEDD-4"/>
    <property type="match status" value="1"/>
</dbReference>
<dbReference type="GO" id="GO:0005737">
    <property type="term" value="C:cytoplasm"/>
    <property type="evidence" value="ECO:0007669"/>
    <property type="project" value="TreeGrafter"/>
</dbReference>
<dbReference type="Proteomes" id="UP000054524">
    <property type="component" value="Unassembled WGS sequence"/>
</dbReference>
<evidence type="ECO:0000313" key="8">
    <source>
        <dbReference type="EMBL" id="KFG27127.1"/>
    </source>
</evidence>
<name>A0A086J4Q9_NEMA1</name>
<evidence type="ECO:0000256" key="3">
    <source>
        <dbReference type="ARBA" id="ARBA00012485"/>
    </source>
</evidence>
<dbReference type="InterPro" id="IPR035983">
    <property type="entry name" value="Hect_E3_ubiquitin_ligase"/>
</dbReference>
<dbReference type="EMBL" id="AKIJ01000001">
    <property type="protein sequence ID" value="KFG27127.1"/>
    <property type="molecule type" value="Genomic_DNA"/>
</dbReference>
<dbReference type="AlphaFoldDB" id="A0A086J4Q9"/>
<dbReference type="EC" id="2.3.2.26" evidence="3"/>
<proteinExistence type="predicted"/>
<comment type="catalytic activity">
    <reaction evidence="1">
        <text>S-ubiquitinyl-[E2 ubiquitin-conjugating enzyme]-L-cysteine + [acceptor protein]-L-lysine = [E2 ubiquitin-conjugating enzyme]-L-cysteine + N(6)-ubiquitinyl-[acceptor protein]-L-lysine.</text>
        <dbReference type="EC" id="2.3.2.26"/>
    </reaction>
</comment>
<dbReference type="Gene3D" id="3.30.2410.10">
    <property type="entry name" value="Hect, E3 ligase catalytic domain"/>
    <property type="match status" value="1"/>
</dbReference>
<protein>
    <recommendedName>
        <fullName evidence="3">HECT-type E3 ubiquitin transferase</fullName>
        <ecNumber evidence="3">2.3.2.26</ecNumber>
    </recommendedName>
</protein>
<feature type="domain" description="HECT" evidence="7">
    <location>
        <begin position="241"/>
        <end position="551"/>
    </location>
</feature>
<dbReference type="Pfam" id="PF00632">
    <property type="entry name" value="HECT"/>
    <property type="match status" value="1"/>
</dbReference>
<dbReference type="GeneID" id="77675175"/>
<evidence type="ECO:0000256" key="2">
    <source>
        <dbReference type="ARBA" id="ARBA00004906"/>
    </source>
</evidence>
<dbReference type="PROSITE" id="PS50237">
    <property type="entry name" value="HECT"/>
    <property type="match status" value="1"/>
</dbReference>
<dbReference type="GO" id="GO:0016567">
    <property type="term" value="P:protein ubiquitination"/>
    <property type="evidence" value="ECO:0007669"/>
    <property type="project" value="TreeGrafter"/>
</dbReference>
<evidence type="ECO:0000259" key="7">
    <source>
        <dbReference type="PROSITE" id="PS50237"/>
    </source>
</evidence>
<dbReference type="SMART" id="SM00119">
    <property type="entry name" value="HECTc"/>
    <property type="match status" value="1"/>
</dbReference>
<comment type="caution">
    <text evidence="8">The sequence shown here is derived from an EMBL/GenBank/DDBJ whole genome shotgun (WGS) entry which is preliminary data.</text>
</comment>
<evidence type="ECO:0000256" key="5">
    <source>
        <dbReference type="ARBA" id="ARBA00022786"/>
    </source>
</evidence>
<dbReference type="RefSeq" id="XP_052905682.1">
    <property type="nucleotide sequence ID" value="XM_053047857.1"/>
</dbReference>
<dbReference type="Gene3D" id="3.90.1750.10">
    <property type="entry name" value="Hect, E3 ligase catalytic domains"/>
    <property type="match status" value="1"/>
</dbReference>
<evidence type="ECO:0000256" key="1">
    <source>
        <dbReference type="ARBA" id="ARBA00000885"/>
    </source>
</evidence>